<accession>A0A0G3EEJ1</accession>
<evidence type="ECO:0000313" key="3">
    <source>
        <dbReference type="Proteomes" id="UP000035268"/>
    </source>
</evidence>
<dbReference type="Pfam" id="PF13338">
    <property type="entry name" value="AbiEi_4"/>
    <property type="match status" value="1"/>
</dbReference>
<proteinExistence type="predicted"/>
<sequence>MTTHLENLMRVAETKGLIRARDLADHGIPRQYLSIACERGLLERRDRGLYALPGAIQTEHRSLVEVCTIVPHGVICLISALQFHGMTTQSPFEVWLAIGESKEIPRIGLVKLRIARFSAESLKAGVESHDVNGAELRVFSAAKTVADCFKYRNKIGVDVATEALRDYLRQRKGPIDDLTKYARVCRVERVMEPYLEALL</sequence>
<dbReference type="OrthoDB" id="9789781at2"/>
<gene>
    <name evidence="2" type="ORF">L21SP4_01528</name>
</gene>
<dbReference type="STRING" id="1307763.L21SP4_01528"/>
<dbReference type="AlphaFoldDB" id="A0A0G3EEJ1"/>
<feature type="domain" description="AbiEi antitoxin N-terminal" evidence="1">
    <location>
        <begin position="10"/>
        <end position="53"/>
    </location>
</feature>
<reference evidence="3" key="1">
    <citation type="submission" date="2015-02" db="EMBL/GenBank/DDBJ databases">
        <title>Description and complete genome sequence of the first cultured representative of the subdivision 5 of the Verrucomicrobia phylum.</title>
        <authorList>
            <person name="Spring S."/>
            <person name="Bunk B."/>
            <person name="Sproer C."/>
            <person name="Klenk H.-P."/>
        </authorList>
    </citation>
    <scope>NUCLEOTIDE SEQUENCE [LARGE SCALE GENOMIC DNA]</scope>
    <source>
        <strain evidence="3">L21-Fru-AB</strain>
    </source>
</reference>
<keyword evidence="3" id="KW-1185">Reference proteome</keyword>
<dbReference type="RefSeq" id="WP_052882069.1">
    <property type="nucleotide sequence ID" value="NZ_CP010904.1"/>
</dbReference>
<evidence type="ECO:0000313" key="2">
    <source>
        <dbReference type="EMBL" id="AKJ64773.1"/>
    </source>
</evidence>
<protein>
    <recommendedName>
        <fullName evidence="1">AbiEi antitoxin N-terminal domain-containing protein</fullName>
    </recommendedName>
</protein>
<dbReference type="EMBL" id="CP010904">
    <property type="protein sequence ID" value="AKJ64773.1"/>
    <property type="molecule type" value="Genomic_DNA"/>
</dbReference>
<dbReference type="KEGG" id="vbl:L21SP4_01528"/>
<dbReference type="PATRIC" id="fig|1609981.3.peg.1586"/>
<name>A0A0G3EEJ1_9BACT</name>
<organism evidence="2 3">
    <name type="scientific">Kiritimatiella glycovorans</name>
    <dbReference type="NCBI Taxonomy" id="1307763"/>
    <lineage>
        <taxon>Bacteria</taxon>
        <taxon>Pseudomonadati</taxon>
        <taxon>Kiritimatiellota</taxon>
        <taxon>Kiritimatiellia</taxon>
        <taxon>Kiritimatiellales</taxon>
        <taxon>Kiritimatiellaceae</taxon>
        <taxon>Kiritimatiella</taxon>
    </lineage>
</organism>
<dbReference type="Proteomes" id="UP000035268">
    <property type="component" value="Chromosome"/>
</dbReference>
<dbReference type="InterPro" id="IPR025159">
    <property type="entry name" value="AbiEi_N"/>
</dbReference>
<evidence type="ECO:0000259" key="1">
    <source>
        <dbReference type="Pfam" id="PF13338"/>
    </source>
</evidence>
<reference evidence="2 3" key="2">
    <citation type="journal article" date="2016" name="ISME J.">
        <title>Characterization of the first cultured representative of Verrucomicrobia subdivision 5 indicates the proposal of a novel phylum.</title>
        <authorList>
            <person name="Spring S."/>
            <person name="Bunk B."/>
            <person name="Sproer C."/>
            <person name="Schumann P."/>
            <person name="Rohde M."/>
            <person name="Tindall B.J."/>
            <person name="Klenk H.P."/>
        </authorList>
    </citation>
    <scope>NUCLEOTIDE SEQUENCE [LARGE SCALE GENOMIC DNA]</scope>
    <source>
        <strain evidence="2 3">L21-Fru-AB</strain>
    </source>
</reference>